<dbReference type="HOGENOM" id="CLU_3041956_0_0_9"/>
<organism evidence="2 3">
    <name type="scientific">Enterocloster bolteae (strain ATCC BAA-613 / DSM 15670 / CCUG 46953 / JCM 12243 / WAL 16351)</name>
    <name type="common">Clostridium bolteae</name>
    <dbReference type="NCBI Taxonomy" id="411902"/>
    <lineage>
        <taxon>Bacteria</taxon>
        <taxon>Bacillati</taxon>
        <taxon>Bacillota</taxon>
        <taxon>Clostridia</taxon>
        <taxon>Lachnospirales</taxon>
        <taxon>Lachnospiraceae</taxon>
        <taxon>Enterocloster</taxon>
    </lineage>
</organism>
<dbReference type="EMBL" id="ABCC02000017">
    <property type="protein sequence ID" value="EDP18240.1"/>
    <property type="molecule type" value="Genomic_DNA"/>
</dbReference>
<dbReference type="AlphaFoldDB" id="A8RLE7"/>
<feature type="compositionally biased region" description="Basic and acidic residues" evidence="1">
    <location>
        <begin position="20"/>
        <end position="31"/>
    </location>
</feature>
<sequence>MNMILDYNKDIKEANNLRGGKYAEGKHHGDNTDPPINHKNVHTTDYIIAGKQSL</sequence>
<reference evidence="2 3" key="2">
    <citation type="submission" date="2007-09" db="EMBL/GenBank/DDBJ databases">
        <title>Draft genome sequence of Clostridium bolteae (ATCC BAA-613).</title>
        <authorList>
            <person name="Sudarsanam P."/>
            <person name="Ley R."/>
            <person name="Guruge J."/>
            <person name="Turnbaugh P.J."/>
            <person name="Mahowald M."/>
            <person name="Liep D."/>
            <person name="Gordon J."/>
        </authorList>
    </citation>
    <scope>NUCLEOTIDE SEQUENCE [LARGE SCALE GENOMIC DNA]</scope>
    <source>
        <strain evidence="3">ATCC BAA-613 / DSM 15670 / CCUG 46953 / JCM 12243 / WAL 16351</strain>
    </source>
</reference>
<evidence type="ECO:0000256" key="1">
    <source>
        <dbReference type="SAM" id="MobiDB-lite"/>
    </source>
</evidence>
<comment type="caution">
    <text evidence="2">The sequence shown here is derived from an EMBL/GenBank/DDBJ whole genome shotgun (WGS) entry which is preliminary data.</text>
</comment>
<accession>A8RLE7</accession>
<protein>
    <submittedName>
        <fullName evidence="2">Uncharacterized protein</fullName>
    </submittedName>
</protein>
<gene>
    <name evidence="2" type="ORF">CLOBOL_01595</name>
</gene>
<name>A8RLE7_ENTBW</name>
<reference evidence="2 3" key="1">
    <citation type="submission" date="2007-08" db="EMBL/GenBank/DDBJ databases">
        <authorList>
            <person name="Fulton L."/>
            <person name="Clifton S."/>
            <person name="Fulton B."/>
            <person name="Xu J."/>
            <person name="Minx P."/>
            <person name="Pepin K.H."/>
            <person name="Johnson M."/>
            <person name="Thiruvilangam P."/>
            <person name="Bhonagiri V."/>
            <person name="Nash W.E."/>
            <person name="Mardis E.R."/>
            <person name="Wilson R.K."/>
        </authorList>
    </citation>
    <scope>NUCLEOTIDE SEQUENCE [LARGE SCALE GENOMIC DNA]</scope>
    <source>
        <strain evidence="3">ATCC BAA-613 / DSM 15670 / CCUG 46953 / JCM 12243 / WAL 16351</strain>
    </source>
</reference>
<proteinExistence type="predicted"/>
<dbReference type="PaxDb" id="411902-CLOBOL_01595"/>
<evidence type="ECO:0000313" key="3">
    <source>
        <dbReference type="Proteomes" id="UP000005396"/>
    </source>
</evidence>
<evidence type="ECO:0000313" key="2">
    <source>
        <dbReference type="EMBL" id="EDP18240.1"/>
    </source>
</evidence>
<feature type="region of interest" description="Disordered" evidence="1">
    <location>
        <begin position="20"/>
        <end position="40"/>
    </location>
</feature>
<dbReference type="Proteomes" id="UP000005396">
    <property type="component" value="Unassembled WGS sequence"/>
</dbReference>